<dbReference type="GO" id="GO:0006203">
    <property type="term" value="P:dGTP catabolic process"/>
    <property type="evidence" value="ECO:0007669"/>
    <property type="project" value="TreeGrafter"/>
</dbReference>
<accession>A0A833L255</accession>
<dbReference type="GO" id="GO:0046052">
    <property type="term" value="P:UTP catabolic process"/>
    <property type="evidence" value="ECO:0007669"/>
    <property type="project" value="TreeGrafter"/>
</dbReference>
<keyword evidence="2" id="KW-0489">Methyltransferase</keyword>
<organism evidence="2 3">
    <name type="scientific">Candidatus Saganbacteria bacterium</name>
    <dbReference type="NCBI Taxonomy" id="2575572"/>
    <lineage>
        <taxon>Bacteria</taxon>
        <taxon>Bacillati</taxon>
        <taxon>Saganbacteria</taxon>
    </lineage>
</organism>
<evidence type="ECO:0000313" key="2">
    <source>
        <dbReference type="EMBL" id="KAF0134942.1"/>
    </source>
</evidence>
<dbReference type="FunFam" id="1.10.287.1080:FF:000001">
    <property type="entry name" value="Nucleoside triphosphate pyrophosphohydrolase"/>
    <property type="match status" value="1"/>
</dbReference>
<evidence type="ECO:0000313" key="3">
    <source>
        <dbReference type="Proteomes" id="UP000488506"/>
    </source>
</evidence>
<dbReference type="Gene3D" id="1.10.287.1080">
    <property type="entry name" value="MazG-like"/>
    <property type="match status" value="1"/>
</dbReference>
<reference evidence="2 3" key="1">
    <citation type="submission" date="2019-12" db="EMBL/GenBank/DDBJ databases">
        <authorList>
            <person name="Wolfe R."/>
            <person name="Danczak R."/>
            <person name="Wilkins M."/>
        </authorList>
    </citation>
    <scope>NUCLEOTIDE SEQUENCE [LARGE SCALE GENOMIC DNA]</scope>
    <source>
        <strain evidence="2">X2_MaxBin.013</strain>
    </source>
</reference>
<evidence type="ECO:0000259" key="1">
    <source>
        <dbReference type="Pfam" id="PF03819"/>
    </source>
</evidence>
<comment type="caution">
    <text evidence="2">The sequence shown here is derived from an EMBL/GenBank/DDBJ whole genome shotgun (WGS) entry which is preliminary data.</text>
</comment>
<dbReference type="GO" id="GO:0032259">
    <property type="term" value="P:methylation"/>
    <property type="evidence" value="ECO:0007669"/>
    <property type="project" value="UniProtKB-KW"/>
</dbReference>
<dbReference type="GO" id="GO:0046076">
    <property type="term" value="P:dTTP catabolic process"/>
    <property type="evidence" value="ECO:0007669"/>
    <property type="project" value="TreeGrafter"/>
</dbReference>
<protein>
    <submittedName>
        <fullName evidence="2">Tetrapyrrole methylase family protein / MazG family protein</fullName>
    </submittedName>
</protein>
<dbReference type="Pfam" id="PF03819">
    <property type="entry name" value="MazG"/>
    <property type="match status" value="1"/>
</dbReference>
<dbReference type="AlphaFoldDB" id="A0A833L255"/>
<dbReference type="InterPro" id="IPR004518">
    <property type="entry name" value="MazG-like_dom"/>
</dbReference>
<feature type="domain" description="NTP pyrophosphohydrolase MazG-like" evidence="1">
    <location>
        <begin position="30"/>
        <end position="103"/>
    </location>
</feature>
<dbReference type="EMBL" id="WPAF01000003">
    <property type="protein sequence ID" value="KAF0134942.1"/>
    <property type="molecule type" value="Genomic_DNA"/>
</dbReference>
<dbReference type="GO" id="GO:0046081">
    <property type="term" value="P:dUTP catabolic process"/>
    <property type="evidence" value="ECO:0007669"/>
    <property type="project" value="TreeGrafter"/>
</dbReference>
<dbReference type="GO" id="GO:0046061">
    <property type="term" value="P:dATP catabolic process"/>
    <property type="evidence" value="ECO:0007669"/>
    <property type="project" value="TreeGrafter"/>
</dbReference>
<keyword evidence="2" id="KW-0808">Transferase</keyword>
<dbReference type="GO" id="GO:0046047">
    <property type="term" value="P:TTP catabolic process"/>
    <property type="evidence" value="ECO:0007669"/>
    <property type="project" value="TreeGrafter"/>
</dbReference>
<dbReference type="GO" id="GO:0006950">
    <property type="term" value="P:response to stress"/>
    <property type="evidence" value="ECO:0007669"/>
    <property type="project" value="UniProtKB-ARBA"/>
</dbReference>
<dbReference type="GO" id="GO:0008168">
    <property type="term" value="F:methyltransferase activity"/>
    <property type="evidence" value="ECO:0007669"/>
    <property type="project" value="UniProtKB-KW"/>
</dbReference>
<dbReference type="PANTHER" id="PTHR30522">
    <property type="entry name" value="NUCLEOSIDE TRIPHOSPHATE PYROPHOSPHOHYDROLASE"/>
    <property type="match status" value="1"/>
</dbReference>
<proteinExistence type="predicted"/>
<dbReference type="PANTHER" id="PTHR30522:SF0">
    <property type="entry name" value="NUCLEOSIDE TRIPHOSPHATE PYROPHOSPHOHYDROLASE"/>
    <property type="match status" value="1"/>
</dbReference>
<dbReference type="GO" id="GO:0047429">
    <property type="term" value="F:nucleoside triphosphate diphosphatase activity"/>
    <property type="evidence" value="ECO:0007669"/>
    <property type="project" value="TreeGrafter"/>
</dbReference>
<dbReference type="SUPFAM" id="SSF101386">
    <property type="entry name" value="all-alpha NTP pyrophosphatases"/>
    <property type="match status" value="1"/>
</dbReference>
<dbReference type="CDD" id="cd11528">
    <property type="entry name" value="NTP-PPase_MazG_Nterm"/>
    <property type="match status" value="1"/>
</dbReference>
<sequence length="130" mass="15410">MVKLNKMKEFDRLVEVVAVLRKKCPWDKNQTHKSLKPYMIEEVNEAIEAIDLGNHKHLAEEIGDMLLHIIMHAEIAKEKNKFDIKDVLENITEKMIRRHPHVFGKGKARTIKGVLKKWKQIKKEEKKREH</sequence>
<name>A0A833L255_UNCSA</name>
<gene>
    <name evidence="2" type="ORF">FD145_323</name>
</gene>
<dbReference type="InterPro" id="IPR011551">
    <property type="entry name" value="NTP_PyrPHydrolase_MazG"/>
</dbReference>
<dbReference type="InterPro" id="IPR048015">
    <property type="entry name" value="NTP-PPase_MazG-like_N"/>
</dbReference>
<dbReference type="Proteomes" id="UP000488506">
    <property type="component" value="Unassembled WGS sequence"/>
</dbReference>